<dbReference type="PROSITE" id="PS51257">
    <property type="entry name" value="PROKAR_LIPOPROTEIN"/>
    <property type="match status" value="1"/>
</dbReference>
<proteinExistence type="predicted"/>
<name>A0A6L2Q2A1_COPFO</name>
<dbReference type="AlphaFoldDB" id="A0A6L2Q2A1"/>
<dbReference type="InParanoid" id="A0A6L2Q2A1"/>
<sequence>MLRDKWPIFPILVAACITAASGNEELQNTSPFQTLGLGLRDIILRTFTLCGTEILGLRRETSEASQVRNSLCTFLLKPHSDTARGHYGAPAYNTYVSGFDPLTLLAGLAFLAFLLQTLHALLYRQTTTVSSVGLSRTISDSLSDIEHTVKAALDKYEMLNSEGRASDNTSWQWPSLPVLMRNLIYNYWGLRDHMPCFQNPLCHHQLQTKS</sequence>
<dbReference type="EMBL" id="BLKM01000712">
    <property type="protein sequence ID" value="GFG37682.1"/>
    <property type="molecule type" value="Genomic_DNA"/>
</dbReference>
<evidence type="ECO:0000313" key="4">
    <source>
        <dbReference type="Proteomes" id="UP000502823"/>
    </source>
</evidence>
<feature type="chain" id="PRO_5027062769" evidence="2">
    <location>
        <begin position="23"/>
        <end position="210"/>
    </location>
</feature>
<feature type="transmembrane region" description="Helical" evidence="1">
    <location>
        <begin position="102"/>
        <end position="123"/>
    </location>
</feature>
<keyword evidence="2" id="KW-0732">Signal</keyword>
<keyword evidence="1" id="KW-0812">Transmembrane</keyword>
<evidence type="ECO:0000256" key="2">
    <source>
        <dbReference type="SAM" id="SignalP"/>
    </source>
</evidence>
<dbReference type="Proteomes" id="UP000502823">
    <property type="component" value="Unassembled WGS sequence"/>
</dbReference>
<comment type="caution">
    <text evidence="3">The sequence shown here is derived from an EMBL/GenBank/DDBJ whole genome shotgun (WGS) entry which is preliminary data.</text>
</comment>
<gene>
    <name evidence="3" type="ORF">Cfor_12166</name>
</gene>
<evidence type="ECO:0000313" key="3">
    <source>
        <dbReference type="EMBL" id="GFG37682.1"/>
    </source>
</evidence>
<keyword evidence="1" id="KW-1133">Transmembrane helix</keyword>
<evidence type="ECO:0000256" key="1">
    <source>
        <dbReference type="SAM" id="Phobius"/>
    </source>
</evidence>
<reference evidence="4" key="1">
    <citation type="submission" date="2020-01" db="EMBL/GenBank/DDBJ databases">
        <title>Draft genome sequence of the Termite Coptotermes fromosanus.</title>
        <authorList>
            <person name="Itakura S."/>
            <person name="Yosikawa Y."/>
            <person name="Umezawa K."/>
        </authorList>
    </citation>
    <scope>NUCLEOTIDE SEQUENCE [LARGE SCALE GENOMIC DNA]</scope>
</reference>
<accession>A0A6L2Q2A1</accession>
<keyword evidence="1" id="KW-0472">Membrane</keyword>
<feature type="signal peptide" evidence="2">
    <location>
        <begin position="1"/>
        <end position="22"/>
    </location>
</feature>
<keyword evidence="4" id="KW-1185">Reference proteome</keyword>
<dbReference type="OrthoDB" id="8183686at2759"/>
<organism evidence="3 4">
    <name type="scientific">Coptotermes formosanus</name>
    <name type="common">Formosan subterranean termite</name>
    <dbReference type="NCBI Taxonomy" id="36987"/>
    <lineage>
        <taxon>Eukaryota</taxon>
        <taxon>Metazoa</taxon>
        <taxon>Ecdysozoa</taxon>
        <taxon>Arthropoda</taxon>
        <taxon>Hexapoda</taxon>
        <taxon>Insecta</taxon>
        <taxon>Pterygota</taxon>
        <taxon>Neoptera</taxon>
        <taxon>Polyneoptera</taxon>
        <taxon>Dictyoptera</taxon>
        <taxon>Blattodea</taxon>
        <taxon>Blattoidea</taxon>
        <taxon>Termitoidae</taxon>
        <taxon>Rhinotermitidae</taxon>
        <taxon>Coptotermes</taxon>
    </lineage>
</organism>
<protein>
    <submittedName>
        <fullName evidence="3">Uncharacterized protein</fullName>
    </submittedName>
</protein>